<keyword evidence="2" id="KW-0472">Membrane</keyword>
<evidence type="ECO:0000313" key="3">
    <source>
        <dbReference type="EMBL" id="KAG2219178.1"/>
    </source>
</evidence>
<feature type="transmembrane region" description="Helical" evidence="2">
    <location>
        <begin position="6"/>
        <end position="25"/>
    </location>
</feature>
<feature type="transmembrane region" description="Helical" evidence="2">
    <location>
        <begin position="37"/>
        <end position="56"/>
    </location>
</feature>
<gene>
    <name evidence="3" type="ORF">INT45_008353</name>
</gene>
<keyword evidence="2" id="KW-0812">Transmembrane</keyword>
<evidence type="ECO:0000256" key="2">
    <source>
        <dbReference type="SAM" id="Phobius"/>
    </source>
</evidence>
<proteinExistence type="predicted"/>
<evidence type="ECO:0000313" key="4">
    <source>
        <dbReference type="Proteomes" id="UP000646827"/>
    </source>
</evidence>
<feature type="compositionally biased region" description="Polar residues" evidence="1">
    <location>
        <begin position="176"/>
        <end position="191"/>
    </location>
</feature>
<organism evidence="3 4">
    <name type="scientific">Circinella minor</name>
    <dbReference type="NCBI Taxonomy" id="1195481"/>
    <lineage>
        <taxon>Eukaryota</taxon>
        <taxon>Fungi</taxon>
        <taxon>Fungi incertae sedis</taxon>
        <taxon>Mucoromycota</taxon>
        <taxon>Mucoromycotina</taxon>
        <taxon>Mucoromycetes</taxon>
        <taxon>Mucorales</taxon>
        <taxon>Lichtheimiaceae</taxon>
        <taxon>Circinella</taxon>
    </lineage>
</organism>
<keyword evidence="4" id="KW-1185">Reference proteome</keyword>
<comment type="caution">
    <text evidence="3">The sequence shown here is derived from an EMBL/GenBank/DDBJ whole genome shotgun (WGS) entry which is preliminary data.</text>
</comment>
<keyword evidence="2" id="KW-1133">Transmembrane helix</keyword>
<accession>A0A8H7S0H2</accession>
<dbReference type="EMBL" id="JAEPRB010000191">
    <property type="protein sequence ID" value="KAG2219178.1"/>
    <property type="molecule type" value="Genomic_DNA"/>
</dbReference>
<evidence type="ECO:0000256" key="1">
    <source>
        <dbReference type="SAM" id="MobiDB-lite"/>
    </source>
</evidence>
<protein>
    <submittedName>
        <fullName evidence="3">Uncharacterized protein</fullName>
    </submittedName>
</protein>
<name>A0A8H7S0H2_9FUNG</name>
<sequence>MLTIIISLIFGWLIATYTMELIKLILSKFVNPIPYQLFILSLLISGAFWLYLFSLIPNDLISDLTSVYAGDGSEESKPNPYKFEIRSPFFNQALTVDLISVGDVTALSLIGKFTVGAIKNSPASIKTVSGVITMGGLGGIYLGSKYLNLIEDREHTLKTSKDEVTYRTSRRIPDSKNYSNETSTDSDINNFKPSSPLENEELLDNVLVVLTCTKIVLFLAIINLSPFTIENYIPSSEIPISDPQVHNTINSSLNVFQYFTSTVLAGGYLCYKLYNAYNYINTIANRPFVLINEFFRSITSNTLDNDLSPEIRFYGLLENLLSLFNINLEEFSIDNNYNEGLFDLTGNTPEITRRNIFNYIFNSFNGFLMDTIEYLIDPLSLPEPENQNIPNDSGFESLLEDNHENNPEFYFNIDSEDEENDSVITENDPVITENESVITENNSEQNNSNNFVRRLFNTPQYPNGFRINANGFLNLRRPMMRTDFSLIDSVSISTTSTPYNITEPSFNGNSWATNSLIEFTENLVNLEDSIISIVTLTTLYI</sequence>
<dbReference type="AlphaFoldDB" id="A0A8H7S0H2"/>
<reference evidence="3 4" key="1">
    <citation type="submission" date="2020-12" db="EMBL/GenBank/DDBJ databases">
        <title>Metabolic potential, ecology and presence of endohyphal bacteria is reflected in genomic diversity of Mucoromycotina.</title>
        <authorList>
            <person name="Muszewska A."/>
            <person name="Okrasinska A."/>
            <person name="Steczkiewicz K."/>
            <person name="Drgas O."/>
            <person name="Orlowska M."/>
            <person name="Perlinska-Lenart U."/>
            <person name="Aleksandrzak-Piekarczyk T."/>
            <person name="Szatraj K."/>
            <person name="Zielenkiewicz U."/>
            <person name="Pilsyk S."/>
            <person name="Malc E."/>
            <person name="Mieczkowski P."/>
            <person name="Kruszewska J.S."/>
            <person name="Biernat P."/>
            <person name="Pawlowska J."/>
        </authorList>
    </citation>
    <scope>NUCLEOTIDE SEQUENCE [LARGE SCALE GENOMIC DNA]</scope>
    <source>
        <strain evidence="3 4">CBS 142.35</strain>
    </source>
</reference>
<dbReference type="Proteomes" id="UP000646827">
    <property type="component" value="Unassembled WGS sequence"/>
</dbReference>
<feature type="region of interest" description="Disordered" evidence="1">
    <location>
        <begin position="160"/>
        <end position="191"/>
    </location>
</feature>